<dbReference type="GO" id="GO:0035438">
    <property type="term" value="F:cyclic-di-GMP binding"/>
    <property type="evidence" value="ECO:0007669"/>
    <property type="project" value="InterPro"/>
</dbReference>
<sequence length="179" mass="19981">MSIADRGFARIDAALKGHLRILPGGRLTPLFSAAPEPEPFSSIRSQLPDGVGPFLERMDEKLNTILTLLNQQTLHEDFPVQTLICDISGAGLRFSAPRSFELGTAVEMVVELGFQPKVLAGTIGVLIRRDICDDQELWAMKFEEIRACEREKIISFVTARQREQLRDRRSAPAPHGDQK</sequence>
<dbReference type="KEGG" id="doa:AXF15_08580"/>
<dbReference type="RefSeq" id="WP_066606070.1">
    <property type="nucleotide sequence ID" value="NZ_CP014230.1"/>
</dbReference>
<dbReference type="OrthoDB" id="5516626at2"/>
<reference evidence="3" key="1">
    <citation type="submission" date="2016-02" db="EMBL/GenBank/DDBJ databases">
        <authorList>
            <person name="Holder M.E."/>
            <person name="Ajami N.J."/>
            <person name="Petrosino J.F."/>
        </authorList>
    </citation>
    <scope>NUCLEOTIDE SEQUENCE [LARGE SCALE GENOMIC DNA]</scope>
    <source>
        <strain evidence="3">DSM 12838</strain>
    </source>
</reference>
<name>A0A0X8JR00_9BACT</name>
<accession>A0A0X8JR00</accession>
<protein>
    <recommendedName>
        <fullName evidence="1">PilZ domain-containing protein</fullName>
    </recommendedName>
</protein>
<feature type="domain" description="PilZ" evidence="1">
    <location>
        <begin position="76"/>
        <end position="158"/>
    </location>
</feature>
<evidence type="ECO:0000313" key="3">
    <source>
        <dbReference type="Proteomes" id="UP000063964"/>
    </source>
</evidence>
<keyword evidence="3" id="KW-1185">Reference proteome</keyword>
<organism evidence="2 3">
    <name type="scientific">Desulfomicrobium orale DSM 12838</name>
    <dbReference type="NCBI Taxonomy" id="888061"/>
    <lineage>
        <taxon>Bacteria</taxon>
        <taxon>Pseudomonadati</taxon>
        <taxon>Thermodesulfobacteriota</taxon>
        <taxon>Desulfovibrionia</taxon>
        <taxon>Desulfovibrionales</taxon>
        <taxon>Desulfomicrobiaceae</taxon>
        <taxon>Desulfomicrobium</taxon>
    </lineage>
</organism>
<evidence type="ECO:0000259" key="1">
    <source>
        <dbReference type="Pfam" id="PF07238"/>
    </source>
</evidence>
<dbReference type="Proteomes" id="UP000063964">
    <property type="component" value="Chromosome"/>
</dbReference>
<dbReference type="STRING" id="888061.AXF15_08580"/>
<gene>
    <name evidence="2" type="ORF">AXF15_08580</name>
</gene>
<dbReference type="InterPro" id="IPR009875">
    <property type="entry name" value="PilZ_domain"/>
</dbReference>
<evidence type="ECO:0000313" key="2">
    <source>
        <dbReference type="EMBL" id="AMD93147.1"/>
    </source>
</evidence>
<proteinExistence type="predicted"/>
<dbReference type="Pfam" id="PF07238">
    <property type="entry name" value="PilZ"/>
    <property type="match status" value="1"/>
</dbReference>
<dbReference type="AlphaFoldDB" id="A0A0X8JR00"/>
<dbReference type="EMBL" id="CP014230">
    <property type="protein sequence ID" value="AMD93147.1"/>
    <property type="molecule type" value="Genomic_DNA"/>
</dbReference>